<evidence type="ECO:0000256" key="3">
    <source>
        <dbReference type="ARBA" id="ARBA00023163"/>
    </source>
</evidence>
<evidence type="ECO:0000256" key="1">
    <source>
        <dbReference type="ARBA" id="ARBA00023015"/>
    </source>
</evidence>
<dbReference type="Gene3D" id="3.40.50.2300">
    <property type="match status" value="2"/>
</dbReference>
<accession>A0A506UCV1</accession>
<dbReference type="PANTHER" id="PTHR30146:SF109">
    <property type="entry name" value="HTH-TYPE TRANSCRIPTIONAL REGULATOR GALS"/>
    <property type="match status" value="1"/>
</dbReference>
<sequence>MKGGAAIFSPIRCSAIWEPAMSSSDNSDAGAKTGAGPASLRQVARHAGVSVATVSRVINGIPNKASPETVKRVRAAVAALNYRPAGAAQALRRRESRIVAVLAASLINPVMAAITASIGQATRERGLVMALSDTHEQADVQDEFLAEMRAQSVRGFVLLGAVDSPELERLRQADIAKVFVNRPDPGDVTSCYAGMDNLQAGRDVARAVLKRGYRRAVLLHGSLDRTAATLRFQGIREEFSAAGLPQDALILATAPDTNLLEVGRSGMRQALAQADTPCLVLCLSDTLAYGAFRALNEAGLEAPGRFVFFGFDDLIFNAWVAPWLNSAFVPAERYGAAVMSQLDPQTAKAAFFLPHQLSIRHLPNV</sequence>
<dbReference type="OrthoDB" id="5171752at2"/>
<dbReference type="CDD" id="cd06267">
    <property type="entry name" value="PBP1_LacI_sugar_binding-like"/>
    <property type="match status" value="1"/>
</dbReference>
<dbReference type="Pfam" id="PF13407">
    <property type="entry name" value="Peripla_BP_4"/>
    <property type="match status" value="1"/>
</dbReference>
<keyword evidence="2" id="KW-0238">DNA-binding</keyword>
<gene>
    <name evidence="5" type="ORF">FJU08_04495</name>
</gene>
<organism evidence="5 6">
    <name type="scientific">Martelella alba</name>
    <dbReference type="NCBI Taxonomy" id="2590451"/>
    <lineage>
        <taxon>Bacteria</taxon>
        <taxon>Pseudomonadati</taxon>
        <taxon>Pseudomonadota</taxon>
        <taxon>Alphaproteobacteria</taxon>
        <taxon>Hyphomicrobiales</taxon>
        <taxon>Aurantimonadaceae</taxon>
        <taxon>Martelella</taxon>
    </lineage>
</organism>
<evidence type="ECO:0000313" key="6">
    <source>
        <dbReference type="Proteomes" id="UP000318801"/>
    </source>
</evidence>
<dbReference type="Gene3D" id="1.10.260.40">
    <property type="entry name" value="lambda repressor-like DNA-binding domains"/>
    <property type="match status" value="1"/>
</dbReference>
<dbReference type="Proteomes" id="UP000318801">
    <property type="component" value="Unassembled WGS sequence"/>
</dbReference>
<evidence type="ECO:0000313" key="5">
    <source>
        <dbReference type="EMBL" id="TPW32273.1"/>
    </source>
</evidence>
<dbReference type="InterPro" id="IPR028082">
    <property type="entry name" value="Peripla_BP_I"/>
</dbReference>
<dbReference type="SUPFAM" id="SSF47413">
    <property type="entry name" value="lambda repressor-like DNA-binding domains"/>
    <property type="match status" value="1"/>
</dbReference>
<dbReference type="SUPFAM" id="SSF53822">
    <property type="entry name" value="Periplasmic binding protein-like I"/>
    <property type="match status" value="1"/>
</dbReference>
<dbReference type="CDD" id="cd01392">
    <property type="entry name" value="HTH_LacI"/>
    <property type="match status" value="1"/>
</dbReference>
<keyword evidence="6" id="KW-1185">Reference proteome</keyword>
<dbReference type="Pfam" id="PF00356">
    <property type="entry name" value="LacI"/>
    <property type="match status" value="1"/>
</dbReference>
<comment type="caution">
    <text evidence="5">The sequence shown here is derived from an EMBL/GenBank/DDBJ whole genome shotgun (WGS) entry which is preliminary data.</text>
</comment>
<dbReference type="InterPro" id="IPR000843">
    <property type="entry name" value="HTH_LacI"/>
</dbReference>
<dbReference type="PANTHER" id="PTHR30146">
    <property type="entry name" value="LACI-RELATED TRANSCRIPTIONAL REPRESSOR"/>
    <property type="match status" value="1"/>
</dbReference>
<dbReference type="AlphaFoldDB" id="A0A506UCV1"/>
<dbReference type="InterPro" id="IPR010982">
    <property type="entry name" value="Lambda_DNA-bd_dom_sf"/>
</dbReference>
<protein>
    <submittedName>
        <fullName evidence="5">LacI family transcriptional regulator</fullName>
    </submittedName>
</protein>
<evidence type="ECO:0000256" key="2">
    <source>
        <dbReference type="ARBA" id="ARBA00023125"/>
    </source>
</evidence>
<feature type="domain" description="HTH lacI-type" evidence="4">
    <location>
        <begin position="38"/>
        <end position="93"/>
    </location>
</feature>
<evidence type="ECO:0000259" key="4">
    <source>
        <dbReference type="PROSITE" id="PS50932"/>
    </source>
</evidence>
<dbReference type="GO" id="GO:0000976">
    <property type="term" value="F:transcription cis-regulatory region binding"/>
    <property type="evidence" value="ECO:0007669"/>
    <property type="project" value="TreeGrafter"/>
</dbReference>
<keyword evidence="1" id="KW-0805">Transcription regulation</keyword>
<name>A0A506UCV1_9HYPH</name>
<dbReference type="SMART" id="SM00354">
    <property type="entry name" value="HTH_LACI"/>
    <property type="match status" value="1"/>
</dbReference>
<reference evidence="5 6" key="1">
    <citation type="submission" date="2019-06" db="EMBL/GenBank/DDBJ databases">
        <authorList>
            <person name="Li M."/>
        </authorList>
    </citation>
    <scope>NUCLEOTIDE SEQUENCE [LARGE SCALE GENOMIC DNA]</scope>
    <source>
        <strain evidence="5 6">BGMRC2036</strain>
    </source>
</reference>
<dbReference type="EMBL" id="VHLG01000002">
    <property type="protein sequence ID" value="TPW32273.1"/>
    <property type="molecule type" value="Genomic_DNA"/>
</dbReference>
<dbReference type="InterPro" id="IPR025997">
    <property type="entry name" value="SBP_2_dom"/>
</dbReference>
<keyword evidence="3" id="KW-0804">Transcription</keyword>
<dbReference type="PROSITE" id="PS50932">
    <property type="entry name" value="HTH_LACI_2"/>
    <property type="match status" value="1"/>
</dbReference>
<proteinExistence type="predicted"/>
<dbReference type="GO" id="GO:0003700">
    <property type="term" value="F:DNA-binding transcription factor activity"/>
    <property type="evidence" value="ECO:0007669"/>
    <property type="project" value="TreeGrafter"/>
</dbReference>